<organism evidence="10 11">
    <name type="scientific">Ceutorhynchus assimilis</name>
    <name type="common">cabbage seed weevil</name>
    <dbReference type="NCBI Taxonomy" id="467358"/>
    <lineage>
        <taxon>Eukaryota</taxon>
        <taxon>Metazoa</taxon>
        <taxon>Ecdysozoa</taxon>
        <taxon>Arthropoda</taxon>
        <taxon>Hexapoda</taxon>
        <taxon>Insecta</taxon>
        <taxon>Pterygota</taxon>
        <taxon>Neoptera</taxon>
        <taxon>Endopterygota</taxon>
        <taxon>Coleoptera</taxon>
        <taxon>Polyphaga</taxon>
        <taxon>Cucujiformia</taxon>
        <taxon>Curculionidae</taxon>
        <taxon>Ceutorhynchinae</taxon>
        <taxon>Ceutorhynchus</taxon>
    </lineage>
</organism>
<dbReference type="InterPro" id="IPR025958">
    <property type="entry name" value="SID1_TM_fam"/>
</dbReference>
<dbReference type="OrthoDB" id="416618at2759"/>
<dbReference type="EMBL" id="OU892277">
    <property type="protein sequence ID" value="CAG9759519.1"/>
    <property type="molecule type" value="Genomic_DNA"/>
</dbReference>
<dbReference type="GO" id="GO:0003725">
    <property type="term" value="F:double-stranded RNA binding"/>
    <property type="evidence" value="ECO:0007669"/>
    <property type="project" value="TreeGrafter"/>
</dbReference>
<evidence type="ECO:0000256" key="4">
    <source>
        <dbReference type="ARBA" id="ARBA00022729"/>
    </source>
</evidence>
<evidence type="ECO:0000256" key="8">
    <source>
        <dbReference type="SAM" id="Phobius"/>
    </source>
</evidence>
<feature type="transmembrane region" description="Helical" evidence="8">
    <location>
        <begin position="724"/>
        <end position="743"/>
    </location>
</feature>
<evidence type="ECO:0000256" key="5">
    <source>
        <dbReference type="ARBA" id="ARBA00022989"/>
    </source>
</evidence>
<name>A0A9N9MCN2_9CUCU</name>
<dbReference type="Pfam" id="PF13965">
    <property type="entry name" value="SID-1_RNA_chan"/>
    <property type="match status" value="1"/>
</dbReference>
<feature type="transmembrane region" description="Helical" evidence="8">
    <location>
        <begin position="382"/>
        <end position="404"/>
    </location>
</feature>
<dbReference type="PANTHER" id="PTHR12185">
    <property type="entry name" value="SID1 TRANSMEMBRANE FAMILY MEMEBER"/>
    <property type="match status" value="1"/>
</dbReference>
<evidence type="ECO:0000256" key="2">
    <source>
        <dbReference type="ARBA" id="ARBA00006618"/>
    </source>
</evidence>
<sequence length="758" mass="85943">MEDIWLRHMWVLCVSLTVVGNINGLEIIKKDGRYEEDVTFTLNASLEYVLTYPPSSAINPHTVKAYSSDAAATLPILIVVRQAKQVSSWTIPDVVETSHKNKTLYFYNTSKTLCHDDMDAITDSQNSEFSIGPLVLTQTFIVSLSTSSPVNVSITVALQEEKVFFIDRDKNYTVQVSPSQSRHKFFYFDDDASDTIIIGIDSLDDVCLTVSVQDSRCPVRDSNKDIKYEGTYQTVNKKGAITIAKRKYPKGFFLVFVAKPDDYECSQENSAIPMITRASGVMENNITSTITFLVKNSITYTVYVKACFVTMAALTIFGLVFTGVIFVFNRFGTISKQILKPVLVKDYIQPYSDDEINKIILGKDLTVNTFAKYPKRIQQRSFNYLSHTFSIALFYSIPVIQLVVTYQRVVNLTGNQDVCYYNFLCAHPAFVFSDFNHIFSNVGYIFIGIFFILGVLDRQHRIKITKDNGIPVHYGLFLAMGLALTIEGLLSAGYHICPTQSNYQFDTSFMYVMTVLIMVKLYQNRHPDINATAYSTFSVIGGAIFMAVLGILEGSLFIWILSLVGYASLIIILSLKIYYLNFVVYGAKQFYSSYQENGFCRETFAPVRRGRFILVSIANIANFGILFVGLYIYLYNVTDFGTFLLGMLLSNTVLHISFYTLMKIIHREKISMESFIFGFIGLCCWIAAGIFFLDAATLWTVSPAESRTWNQGCIFLGFYDKHDVWHLLSAPALYFTFLYLMYLDDDLCDKPQNEIPVF</sequence>
<dbReference type="GO" id="GO:0005886">
    <property type="term" value="C:plasma membrane"/>
    <property type="evidence" value="ECO:0007669"/>
    <property type="project" value="TreeGrafter"/>
</dbReference>
<protein>
    <recommendedName>
        <fullName evidence="12">SID1 transmembrane family member 1</fullName>
    </recommendedName>
</protein>
<feature type="chain" id="PRO_5040447359" description="SID1 transmembrane family member 1" evidence="9">
    <location>
        <begin position="25"/>
        <end position="758"/>
    </location>
</feature>
<evidence type="ECO:0000256" key="9">
    <source>
        <dbReference type="SAM" id="SignalP"/>
    </source>
</evidence>
<proteinExistence type="inferred from homology"/>
<keyword evidence="11" id="KW-1185">Reference proteome</keyword>
<keyword evidence="4 9" id="KW-0732">Signal</keyword>
<evidence type="ECO:0000313" key="10">
    <source>
        <dbReference type="EMBL" id="CAG9759519.1"/>
    </source>
</evidence>
<feature type="transmembrane region" description="Helical" evidence="8">
    <location>
        <begin position="438"/>
        <end position="456"/>
    </location>
</feature>
<keyword evidence="3 8" id="KW-0812">Transmembrane</keyword>
<accession>A0A9N9MCN2</accession>
<keyword evidence="7" id="KW-0325">Glycoprotein</keyword>
<comment type="similarity">
    <text evidence="2">Belongs to the SID1 family.</text>
</comment>
<feature type="transmembrane region" description="Helical" evidence="8">
    <location>
        <begin position="302"/>
        <end position="328"/>
    </location>
</feature>
<evidence type="ECO:0000313" key="11">
    <source>
        <dbReference type="Proteomes" id="UP001152799"/>
    </source>
</evidence>
<feature type="transmembrane region" description="Helical" evidence="8">
    <location>
        <begin position="531"/>
        <end position="552"/>
    </location>
</feature>
<feature type="transmembrane region" description="Helical" evidence="8">
    <location>
        <begin position="476"/>
        <end position="496"/>
    </location>
</feature>
<dbReference type="GO" id="GO:0051033">
    <property type="term" value="F:RNA transmembrane transporter activity"/>
    <property type="evidence" value="ECO:0007669"/>
    <property type="project" value="TreeGrafter"/>
</dbReference>
<gene>
    <name evidence="10" type="ORF">CEUTPL_LOCUS267</name>
</gene>
<evidence type="ECO:0000256" key="6">
    <source>
        <dbReference type="ARBA" id="ARBA00023136"/>
    </source>
</evidence>
<dbReference type="AlphaFoldDB" id="A0A9N9MCN2"/>
<keyword evidence="6 8" id="KW-0472">Membrane</keyword>
<reference evidence="10" key="1">
    <citation type="submission" date="2022-01" db="EMBL/GenBank/DDBJ databases">
        <authorList>
            <person name="King R."/>
        </authorList>
    </citation>
    <scope>NUCLEOTIDE SEQUENCE</scope>
</reference>
<evidence type="ECO:0000256" key="3">
    <source>
        <dbReference type="ARBA" id="ARBA00022692"/>
    </source>
</evidence>
<feature type="signal peptide" evidence="9">
    <location>
        <begin position="1"/>
        <end position="24"/>
    </location>
</feature>
<comment type="subcellular location">
    <subcellularLocation>
        <location evidence="1">Membrane</location>
        <topology evidence="1">Multi-pass membrane protein</topology>
    </subcellularLocation>
</comment>
<dbReference type="Proteomes" id="UP001152799">
    <property type="component" value="Chromosome 1"/>
</dbReference>
<dbReference type="PANTHER" id="PTHR12185:SF14">
    <property type="entry name" value="CHOLESTEROL UPTAKE PROTEIN 1"/>
    <property type="match status" value="1"/>
</dbReference>
<evidence type="ECO:0000256" key="7">
    <source>
        <dbReference type="ARBA" id="ARBA00023180"/>
    </source>
</evidence>
<evidence type="ECO:0008006" key="12">
    <source>
        <dbReference type="Google" id="ProtNLM"/>
    </source>
</evidence>
<feature type="transmembrane region" description="Helical" evidence="8">
    <location>
        <begin position="502"/>
        <end position="519"/>
    </location>
</feature>
<feature type="transmembrane region" description="Helical" evidence="8">
    <location>
        <begin position="612"/>
        <end position="634"/>
    </location>
</feature>
<keyword evidence="5 8" id="KW-1133">Transmembrane helix</keyword>
<feature type="transmembrane region" description="Helical" evidence="8">
    <location>
        <begin position="558"/>
        <end position="579"/>
    </location>
</feature>
<dbReference type="GO" id="GO:0005764">
    <property type="term" value="C:lysosome"/>
    <property type="evidence" value="ECO:0007669"/>
    <property type="project" value="TreeGrafter"/>
</dbReference>
<feature type="transmembrane region" description="Helical" evidence="8">
    <location>
        <begin position="674"/>
        <end position="693"/>
    </location>
</feature>
<evidence type="ECO:0000256" key="1">
    <source>
        <dbReference type="ARBA" id="ARBA00004141"/>
    </source>
</evidence>
<feature type="transmembrane region" description="Helical" evidence="8">
    <location>
        <begin position="640"/>
        <end position="662"/>
    </location>
</feature>